<evidence type="ECO:0000256" key="11">
    <source>
        <dbReference type="ARBA" id="ARBA00023157"/>
    </source>
</evidence>
<dbReference type="EMBL" id="JI173271">
    <property type="protein sequence ID" value="ADY46175.1"/>
    <property type="molecule type" value="mRNA"/>
</dbReference>
<evidence type="ECO:0000256" key="9">
    <source>
        <dbReference type="ARBA" id="ARBA00023049"/>
    </source>
</evidence>
<dbReference type="SMART" id="SM00235">
    <property type="entry name" value="ZnMc"/>
    <property type="match status" value="1"/>
</dbReference>
<sequence>MREGARRNGVLSGIKKWPNARIPYAISSEYNERERAVLARAFQEYHTRTCVRFSPRTAFDRDYLYIGKIDGCFSDVGRAGGRQELSLDHGCLQYDTAIHELMHSVGFFHEHERWDRDNYITILWHNIDEEAYDQFGKVDLSESSYYGQPYDYHSIMHYDSLAFSKNGLETLIAKRSEMTLVMGSAVDFSTIDLAKINQMYSCSMRTRSMFSQPDLIDAHLIAMDTRRSVASTQLLSESRRECRDRSNLCWRWLNRCRSIFFENVMREFCSRSCHFCTTAISQIIRPTSTSQSMFALGSLSPIRSIA</sequence>
<dbReference type="PANTHER" id="PTHR10127">
    <property type="entry name" value="DISCOIDIN, CUB, EGF, LAMININ , AND ZINC METALLOPROTEASE DOMAIN CONTAINING"/>
    <property type="match status" value="1"/>
</dbReference>
<keyword evidence="3" id="KW-0964">Secreted</keyword>
<dbReference type="PROSITE" id="PS51864">
    <property type="entry name" value="ASTACIN"/>
    <property type="match status" value="1"/>
</dbReference>
<dbReference type="InterPro" id="IPR006026">
    <property type="entry name" value="Peptidase_Metallo"/>
</dbReference>
<feature type="active site" evidence="13">
    <location>
        <position position="100"/>
    </location>
</feature>
<proteinExistence type="evidence at transcript level"/>
<keyword evidence="8 13" id="KW-0862">Zinc</keyword>
<evidence type="ECO:0000256" key="4">
    <source>
        <dbReference type="ARBA" id="ARBA00022670"/>
    </source>
</evidence>
<dbReference type="InterPro" id="IPR003582">
    <property type="entry name" value="ShKT_dom"/>
</dbReference>
<dbReference type="InterPro" id="IPR001506">
    <property type="entry name" value="Peptidase_M12A"/>
</dbReference>
<evidence type="ECO:0000256" key="5">
    <source>
        <dbReference type="ARBA" id="ARBA00022723"/>
    </source>
</evidence>
<name>F1L7S1_ASCSU</name>
<evidence type="ECO:0000256" key="14">
    <source>
        <dbReference type="RuleBase" id="RU361183"/>
    </source>
</evidence>
<comment type="function">
    <text evidence="1">Metalloprotease.</text>
</comment>
<dbReference type="Pfam" id="PF01549">
    <property type="entry name" value="ShK"/>
    <property type="match status" value="1"/>
</dbReference>
<dbReference type="GO" id="GO:0004222">
    <property type="term" value="F:metalloendopeptidase activity"/>
    <property type="evidence" value="ECO:0007669"/>
    <property type="project" value="UniProtKB-UniRule"/>
</dbReference>
<evidence type="ECO:0000256" key="10">
    <source>
        <dbReference type="ARBA" id="ARBA00023145"/>
    </source>
</evidence>
<dbReference type="GO" id="GO:0008270">
    <property type="term" value="F:zinc ion binding"/>
    <property type="evidence" value="ECO:0007669"/>
    <property type="project" value="UniProtKB-UniRule"/>
</dbReference>
<dbReference type="Pfam" id="PF01400">
    <property type="entry name" value="Astacin"/>
    <property type="match status" value="1"/>
</dbReference>
<organism evidence="17">
    <name type="scientific">Ascaris suum</name>
    <name type="common">Pig roundworm</name>
    <name type="synonym">Ascaris lumbricoides</name>
    <dbReference type="NCBI Taxonomy" id="6253"/>
    <lineage>
        <taxon>Eukaryota</taxon>
        <taxon>Metazoa</taxon>
        <taxon>Ecdysozoa</taxon>
        <taxon>Nematoda</taxon>
        <taxon>Chromadorea</taxon>
        <taxon>Rhabditida</taxon>
        <taxon>Spirurina</taxon>
        <taxon>Ascaridomorpha</taxon>
        <taxon>Ascaridoidea</taxon>
        <taxon>Ascarididae</taxon>
        <taxon>Ascaris</taxon>
    </lineage>
</organism>
<keyword evidence="5 13" id="KW-0479">Metal-binding</keyword>
<keyword evidence="11 12" id="KW-1015">Disulfide bond</keyword>
<feature type="binding site" evidence="13">
    <location>
        <position position="109"/>
    </location>
    <ligand>
        <name>Zn(2+)</name>
        <dbReference type="ChEBI" id="CHEBI:29105"/>
        <note>catalytic</note>
    </ligand>
</feature>
<feature type="domain" description="ShKT" evidence="15">
    <location>
        <begin position="242"/>
        <end position="276"/>
    </location>
</feature>
<dbReference type="FunFam" id="3.40.390.10:FF:000045">
    <property type="entry name" value="Metalloendopeptidase"/>
    <property type="match status" value="1"/>
</dbReference>
<keyword evidence="10" id="KW-0865">Zymogen</keyword>
<evidence type="ECO:0000256" key="12">
    <source>
        <dbReference type="PROSITE-ProRule" id="PRU01005"/>
    </source>
</evidence>
<feature type="disulfide bond" evidence="12">
    <location>
        <begin position="242"/>
        <end position="276"/>
    </location>
</feature>
<keyword evidence="4 13" id="KW-0645">Protease</keyword>
<evidence type="ECO:0000259" key="15">
    <source>
        <dbReference type="PROSITE" id="PS51670"/>
    </source>
</evidence>
<keyword evidence="6" id="KW-0732">Signal</keyword>
<evidence type="ECO:0000256" key="2">
    <source>
        <dbReference type="ARBA" id="ARBA00004613"/>
    </source>
</evidence>
<dbReference type="SMART" id="SM00254">
    <property type="entry name" value="ShKT"/>
    <property type="match status" value="1"/>
</dbReference>
<evidence type="ECO:0000259" key="16">
    <source>
        <dbReference type="PROSITE" id="PS51864"/>
    </source>
</evidence>
<reference evidence="17" key="1">
    <citation type="journal article" date="2011" name="Genome Res.">
        <title>Deep small RNA sequencing from the nematode Ascaris reveals conservation, functional diversification, and novel developmental profiles.</title>
        <authorList>
            <person name="Wang J."/>
            <person name="Czech B."/>
            <person name="Crunk A."/>
            <person name="Wallace A."/>
            <person name="Mitreva M."/>
            <person name="Hannon G.J."/>
            <person name="Davis R.E."/>
        </authorList>
    </citation>
    <scope>NUCLEOTIDE SEQUENCE</scope>
</reference>
<feature type="binding site" evidence="13">
    <location>
        <position position="99"/>
    </location>
    <ligand>
        <name>Zn(2+)</name>
        <dbReference type="ChEBI" id="CHEBI:29105"/>
        <note>catalytic</note>
    </ligand>
</feature>
<dbReference type="PANTHER" id="PTHR10127:SF883">
    <property type="entry name" value="ZINC METALLOPROTEINASE NAS-8"/>
    <property type="match status" value="1"/>
</dbReference>
<evidence type="ECO:0000256" key="13">
    <source>
        <dbReference type="PROSITE-ProRule" id="PRU01211"/>
    </source>
</evidence>
<evidence type="ECO:0000256" key="1">
    <source>
        <dbReference type="ARBA" id="ARBA00002657"/>
    </source>
</evidence>
<evidence type="ECO:0000313" key="17">
    <source>
        <dbReference type="EMBL" id="ADY46175.1"/>
    </source>
</evidence>
<dbReference type="AlphaFoldDB" id="F1L7S1"/>
<dbReference type="SUPFAM" id="SSF55486">
    <property type="entry name" value="Metalloproteases ('zincins'), catalytic domain"/>
    <property type="match status" value="1"/>
</dbReference>
<feature type="binding site" evidence="13">
    <location>
        <position position="103"/>
    </location>
    <ligand>
        <name>Zn(2+)</name>
        <dbReference type="ChEBI" id="CHEBI:29105"/>
        <note>catalytic</note>
    </ligand>
</feature>
<dbReference type="PROSITE" id="PS51670">
    <property type="entry name" value="SHKT"/>
    <property type="match status" value="1"/>
</dbReference>
<dbReference type="CDD" id="cd04280">
    <property type="entry name" value="ZnMc_astacin_like"/>
    <property type="match status" value="1"/>
</dbReference>
<dbReference type="PRINTS" id="PR00480">
    <property type="entry name" value="ASTACIN"/>
</dbReference>
<comment type="subcellular location">
    <subcellularLocation>
        <location evidence="2">Secreted</location>
    </subcellularLocation>
</comment>
<dbReference type="MEROPS" id="M12.A21"/>
<evidence type="ECO:0000256" key="8">
    <source>
        <dbReference type="ARBA" id="ARBA00022833"/>
    </source>
</evidence>
<dbReference type="InterPro" id="IPR034035">
    <property type="entry name" value="Astacin-like_dom"/>
</dbReference>
<comment type="cofactor">
    <cofactor evidence="13 14">
        <name>Zn(2+)</name>
        <dbReference type="ChEBI" id="CHEBI:29105"/>
    </cofactor>
    <text evidence="13 14">Binds 1 zinc ion per subunit.</text>
</comment>
<evidence type="ECO:0000256" key="7">
    <source>
        <dbReference type="ARBA" id="ARBA00022801"/>
    </source>
</evidence>
<dbReference type="Gene3D" id="3.40.390.10">
    <property type="entry name" value="Collagenase (Catalytic Domain)"/>
    <property type="match status" value="1"/>
</dbReference>
<evidence type="ECO:0000256" key="3">
    <source>
        <dbReference type="ARBA" id="ARBA00022525"/>
    </source>
</evidence>
<accession>F1L7S1</accession>
<feature type="domain" description="Peptidase M12A" evidence="16">
    <location>
        <begin position="8"/>
        <end position="203"/>
    </location>
</feature>
<dbReference type="GO" id="GO:0005576">
    <property type="term" value="C:extracellular region"/>
    <property type="evidence" value="ECO:0007669"/>
    <property type="project" value="UniProtKB-SubCell"/>
</dbReference>
<keyword evidence="9 13" id="KW-0482">Metalloprotease</keyword>
<evidence type="ECO:0000256" key="6">
    <source>
        <dbReference type="ARBA" id="ARBA00022729"/>
    </source>
</evidence>
<dbReference type="GO" id="GO:0006508">
    <property type="term" value="P:proteolysis"/>
    <property type="evidence" value="ECO:0007669"/>
    <property type="project" value="UniProtKB-KW"/>
</dbReference>
<protein>
    <recommendedName>
        <fullName evidence="14">Metalloendopeptidase</fullName>
        <ecNumber evidence="14">3.4.24.-</ecNumber>
    </recommendedName>
</protein>
<dbReference type="InterPro" id="IPR024079">
    <property type="entry name" value="MetalloPept_cat_dom_sf"/>
</dbReference>
<comment type="caution">
    <text evidence="12">Lacks conserved residue(s) required for the propagation of feature annotation.</text>
</comment>
<keyword evidence="7 13" id="KW-0378">Hydrolase</keyword>
<dbReference type="EC" id="3.4.24.-" evidence="14"/>